<keyword evidence="4" id="KW-0804">Transcription</keyword>
<keyword evidence="5" id="KW-0539">Nucleus</keyword>
<keyword evidence="3" id="KW-0805">Transcription regulation</keyword>
<evidence type="ECO:0000256" key="3">
    <source>
        <dbReference type="ARBA" id="ARBA00023015"/>
    </source>
</evidence>
<sequence length="411" mass="44953">RRLEEQLDRLSLELDQLRRPDSTHHEYLLMLQAVDKRRDEKIRQEDVRLGLKKDILRKQYVAMRNSVHGQYMHDAAELRMDYLSECNKRVTQLQRERRYWGTNERDYSVKFAQKRSQQVQQQTAYNLEVSILSGIAKHVGFPAAPDLAAARVPETDQDLTAMGVSVLVMAEHLLQIPIRPVAPAARPAGPVDPSRADRAAAEEQFFEQNAWANPQHPAHNHNNYQAPGSQQHAVGNPFATPAAQRDRIDLQVPNGSASTIDMQSNPPSGTAGQNSSAAHRDALYESPIVQMKQAVNRTTQGNNHAPPPVETTPVRSGSHPSREPAANNQAADSHHHRATSTRDIYDNPALMSHLGIPPGSGGAQSMTGAEGGGGPSAAGAGAIKDEDAGEQLQRAAIAQQQRAGVVGGLFR</sequence>
<proteinExistence type="predicted"/>
<dbReference type="EMBL" id="MSZU01000076">
    <property type="protein sequence ID" value="OMP87450.1"/>
    <property type="molecule type" value="Genomic_DNA"/>
</dbReference>
<gene>
    <name evidence="7" type="ORF">BK809_0007536</name>
</gene>
<evidence type="ECO:0000256" key="4">
    <source>
        <dbReference type="ARBA" id="ARBA00023163"/>
    </source>
</evidence>
<evidence type="ECO:0000256" key="1">
    <source>
        <dbReference type="ARBA" id="ARBA00004123"/>
    </source>
</evidence>
<dbReference type="GO" id="GO:0010468">
    <property type="term" value="P:regulation of gene expression"/>
    <property type="evidence" value="ECO:0007669"/>
    <property type="project" value="UniProtKB-ARBA"/>
</dbReference>
<dbReference type="Pfam" id="PF08598">
    <property type="entry name" value="Sds3"/>
    <property type="match status" value="1"/>
</dbReference>
<dbReference type="AlphaFoldDB" id="A0A1S8BIV2"/>
<protein>
    <submittedName>
        <fullName evidence="7">Uncharacterized protein</fullName>
    </submittedName>
</protein>
<feature type="region of interest" description="Disordered" evidence="6">
    <location>
        <begin position="213"/>
        <end position="237"/>
    </location>
</feature>
<dbReference type="InterPro" id="IPR013907">
    <property type="entry name" value="Sds3"/>
</dbReference>
<organism evidence="7 8">
    <name type="scientific">Diplodia seriata</name>
    <dbReference type="NCBI Taxonomy" id="420778"/>
    <lineage>
        <taxon>Eukaryota</taxon>
        <taxon>Fungi</taxon>
        <taxon>Dikarya</taxon>
        <taxon>Ascomycota</taxon>
        <taxon>Pezizomycotina</taxon>
        <taxon>Dothideomycetes</taxon>
        <taxon>Dothideomycetes incertae sedis</taxon>
        <taxon>Botryosphaeriales</taxon>
        <taxon>Botryosphaeriaceae</taxon>
        <taxon>Diplodia</taxon>
    </lineage>
</organism>
<reference evidence="7 8" key="1">
    <citation type="submission" date="2017-01" db="EMBL/GenBank/DDBJ databases">
        <title>Draft genome sequence of Diplodia seriata F98.1, a fungal species involved in grapevine trunk diseases.</title>
        <authorList>
            <person name="Robert-Siegwald G."/>
            <person name="Vallet J."/>
            <person name="Abou-Mansour E."/>
            <person name="Xu J."/>
            <person name="Rey P."/>
            <person name="Bertsch C."/>
            <person name="Rego C."/>
            <person name="Larignon P."/>
            <person name="Fontaine F."/>
            <person name="Lebrun M.-H."/>
        </authorList>
    </citation>
    <scope>NUCLEOTIDE SEQUENCE [LARGE SCALE GENOMIC DNA]</scope>
    <source>
        <strain evidence="7 8">F98.1</strain>
    </source>
</reference>
<feature type="non-terminal residue" evidence="7">
    <location>
        <position position="1"/>
    </location>
</feature>
<evidence type="ECO:0000313" key="7">
    <source>
        <dbReference type="EMBL" id="OMP87450.1"/>
    </source>
</evidence>
<dbReference type="SMART" id="SM01401">
    <property type="entry name" value="Sds3"/>
    <property type="match status" value="1"/>
</dbReference>
<feature type="compositionally biased region" description="Polar residues" evidence="6">
    <location>
        <begin position="255"/>
        <end position="277"/>
    </location>
</feature>
<dbReference type="PANTHER" id="PTHR21964">
    <property type="entry name" value="BREAST CANCER METASTASIS-SUPPRESSOR 1"/>
    <property type="match status" value="1"/>
</dbReference>
<evidence type="ECO:0000313" key="8">
    <source>
        <dbReference type="Proteomes" id="UP000190776"/>
    </source>
</evidence>
<keyword evidence="2" id="KW-0678">Repressor</keyword>
<dbReference type="STRING" id="420778.A0A1S8BIV2"/>
<accession>A0A1S8BIV2</accession>
<feature type="region of interest" description="Disordered" evidence="6">
    <location>
        <begin position="255"/>
        <end position="278"/>
    </location>
</feature>
<feature type="region of interest" description="Disordered" evidence="6">
    <location>
        <begin position="298"/>
        <end position="387"/>
    </location>
</feature>
<feature type="compositionally biased region" description="Low complexity" evidence="6">
    <location>
        <begin position="213"/>
        <end position="227"/>
    </location>
</feature>
<name>A0A1S8BIV2_9PEZI</name>
<comment type="caution">
    <text evidence="7">The sequence shown here is derived from an EMBL/GenBank/DDBJ whole genome shotgun (WGS) entry which is preliminary data.</text>
</comment>
<dbReference type="GO" id="GO:0005654">
    <property type="term" value="C:nucleoplasm"/>
    <property type="evidence" value="ECO:0007669"/>
    <property type="project" value="UniProtKB-ARBA"/>
</dbReference>
<comment type="subcellular location">
    <subcellularLocation>
        <location evidence="1">Nucleus</location>
    </subcellularLocation>
</comment>
<evidence type="ECO:0000256" key="2">
    <source>
        <dbReference type="ARBA" id="ARBA00022491"/>
    </source>
</evidence>
<dbReference type="Proteomes" id="UP000190776">
    <property type="component" value="Unassembled WGS sequence"/>
</dbReference>
<evidence type="ECO:0000256" key="5">
    <source>
        <dbReference type="ARBA" id="ARBA00023242"/>
    </source>
</evidence>
<dbReference type="OrthoDB" id="20886at2759"/>
<evidence type="ECO:0000256" key="6">
    <source>
        <dbReference type="SAM" id="MobiDB-lite"/>
    </source>
</evidence>